<keyword evidence="3" id="KW-1185">Reference proteome</keyword>
<dbReference type="AlphaFoldDB" id="A0A167P2M5"/>
<feature type="chain" id="PRO_5007890958" evidence="1">
    <location>
        <begin position="19"/>
        <end position="283"/>
    </location>
</feature>
<keyword evidence="1" id="KW-0732">Signal</keyword>
<evidence type="ECO:0000256" key="1">
    <source>
        <dbReference type="SAM" id="SignalP"/>
    </source>
</evidence>
<protein>
    <submittedName>
        <fullName evidence="2">Uncharacterized protein</fullName>
    </submittedName>
</protein>
<dbReference type="OrthoDB" id="3353767at2759"/>
<gene>
    <name evidence="2" type="ORF">CALVIDRAFT_526210</name>
</gene>
<feature type="signal peptide" evidence="1">
    <location>
        <begin position="1"/>
        <end position="18"/>
    </location>
</feature>
<sequence length="283" mass="29749">MLSLRLLLLLFSVLSAFAVPTGLGARQFPPSSPHGPPGQLIEPVNGETYLSPGSITIRYKRSSANGYSTQSIQADVENIGGGPEALVINALESLNSGTSQYIEAVVAAPSGFCGDQIRQAFLVFETQIAPDGSIVQFQSASPTIHFTCTSGAYPPDISSHTGPHGTLLSPAPNTQYTNNAGAGVSVHVKYERLLSGLLTTLALQLALVQGAVSYELAFALGPTGVADLAIEQYFAAPGECLCGTWNLTVDEIQLFHNQLIAFQTYSIPLEFTCPASIITLCSG</sequence>
<evidence type="ECO:0000313" key="2">
    <source>
        <dbReference type="EMBL" id="KZO98354.1"/>
    </source>
</evidence>
<accession>A0A167P2M5</accession>
<name>A0A167P2M5_CALVF</name>
<dbReference type="EMBL" id="KV417276">
    <property type="protein sequence ID" value="KZO98354.1"/>
    <property type="molecule type" value="Genomic_DNA"/>
</dbReference>
<organism evidence="2 3">
    <name type="scientific">Calocera viscosa (strain TUFC12733)</name>
    <dbReference type="NCBI Taxonomy" id="1330018"/>
    <lineage>
        <taxon>Eukaryota</taxon>
        <taxon>Fungi</taxon>
        <taxon>Dikarya</taxon>
        <taxon>Basidiomycota</taxon>
        <taxon>Agaricomycotina</taxon>
        <taxon>Dacrymycetes</taxon>
        <taxon>Dacrymycetales</taxon>
        <taxon>Dacrymycetaceae</taxon>
        <taxon>Calocera</taxon>
    </lineage>
</organism>
<reference evidence="2 3" key="1">
    <citation type="journal article" date="2016" name="Mol. Biol. Evol.">
        <title>Comparative Genomics of Early-Diverging Mushroom-Forming Fungi Provides Insights into the Origins of Lignocellulose Decay Capabilities.</title>
        <authorList>
            <person name="Nagy L.G."/>
            <person name="Riley R."/>
            <person name="Tritt A."/>
            <person name="Adam C."/>
            <person name="Daum C."/>
            <person name="Floudas D."/>
            <person name="Sun H."/>
            <person name="Yadav J.S."/>
            <person name="Pangilinan J."/>
            <person name="Larsson K.H."/>
            <person name="Matsuura K."/>
            <person name="Barry K."/>
            <person name="Labutti K."/>
            <person name="Kuo R."/>
            <person name="Ohm R.A."/>
            <person name="Bhattacharya S.S."/>
            <person name="Shirouzu T."/>
            <person name="Yoshinaga Y."/>
            <person name="Martin F.M."/>
            <person name="Grigoriev I.V."/>
            <person name="Hibbett D.S."/>
        </authorList>
    </citation>
    <scope>NUCLEOTIDE SEQUENCE [LARGE SCALE GENOMIC DNA]</scope>
    <source>
        <strain evidence="2 3">TUFC12733</strain>
    </source>
</reference>
<evidence type="ECO:0000313" key="3">
    <source>
        <dbReference type="Proteomes" id="UP000076738"/>
    </source>
</evidence>
<dbReference type="Proteomes" id="UP000076738">
    <property type="component" value="Unassembled WGS sequence"/>
</dbReference>
<proteinExistence type="predicted"/>